<dbReference type="AlphaFoldDB" id="A0A168PPS7"/>
<name>A0A168PPS7_MUCCL</name>
<comment type="caution">
    <text evidence="1">The sequence shown here is derived from an EMBL/GenBank/DDBJ whole genome shotgun (WGS) entry which is preliminary data.</text>
</comment>
<gene>
    <name evidence="1" type="ORF">MUCCIDRAFT_158274</name>
</gene>
<dbReference type="PANTHER" id="PTHR35871:SF1">
    <property type="entry name" value="CXC1-LIKE CYSTEINE CLUSTER ASSOCIATED WITH KDZ TRANSPOSASES DOMAIN-CONTAINING PROTEIN"/>
    <property type="match status" value="1"/>
</dbReference>
<dbReference type="VEuPathDB" id="FungiDB:MUCCIDRAFT_158274"/>
<accession>A0A168PPS7</accession>
<organism evidence="1 2">
    <name type="scientific">Mucor lusitanicus CBS 277.49</name>
    <dbReference type="NCBI Taxonomy" id="747725"/>
    <lineage>
        <taxon>Eukaryota</taxon>
        <taxon>Fungi</taxon>
        <taxon>Fungi incertae sedis</taxon>
        <taxon>Mucoromycota</taxon>
        <taxon>Mucoromycotina</taxon>
        <taxon>Mucoromycetes</taxon>
        <taxon>Mucorales</taxon>
        <taxon>Mucorineae</taxon>
        <taxon>Mucoraceae</taxon>
        <taxon>Mucor</taxon>
    </lineage>
</organism>
<sequence>MEEKSVNIKQKLSDFGFVPSNATPNTTPVNEPILSSNQREIIQINEMLEKLQNFIKPVMNQKSEGSKAATYNFVRYTSVNFYFLKRLEGVKVGQASAEAAKYLWGYDASSYRAMTIVQWAKEFLREGKPSDHSQGVHSKRKSFLNYSDVKAMVLEEIRKTKPAERSLVVIKQFIENVVVPSFLGVVGRSVSETTLSRYLYKWGYAYRKNKKMIRFDGHKREEDVVAYRILWCKRMMEYIQKMDFYSGKHEEVVLEPVLEEGEKILVFVTQNERAFYANDGKNDLWLMEGETHIRKKGPGASIMVSKFQRPCHGTMKIQGWTSRTLFKAGDGIEGWWTYYLMVKQLEKQAIGLFEALHPNCTAVFLFDNSSNHGAYSDDALVASRMTLLNEKQWSLDEKYQFRDTTVTLTNDEVLHQTFFYDKQIKSINRKGYPQTKSVRYFKGIKRILEERRQWIGHDDIQGNKLKLLDCGAPNPELNKICCARHFLSTRPDFLEQRSALQEVVENAGHIFELYPKYHCECNWIEMYWGAAKREACLGCDYTVKSLDANLNNFLDKAGHLPHIRRYFRRAMEYIEAYNKCNDGREVVSAVKKFVEKKYLLHRKSRIPSDLAVLP</sequence>
<dbReference type="Proteomes" id="UP000077051">
    <property type="component" value="Unassembled WGS sequence"/>
</dbReference>
<evidence type="ECO:0000313" key="1">
    <source>
        <dbReference type="EMBL" id="OAD08036.1"/>
    </source>
</evidence>
<evidence type="ECO:0000313" key="2">
    <source>
        <dbReference type="Proteomes" id="UP000077051"/>
    </source>
</evidence>
<keyword evidence="2" id="KW-1185">Reference proteome</keyword>
<dbReference type="OrthoDB" id="10044727at2759"/>
<dbReference type="PANTHER" id="PTHR35871">
    <property type="entry name" value="EXPRESSED PROTEIN"/>
    <property type="match status" value="1"/>
</dbReference>
<proteinExistence type="predicted"/>
<dbReference type="STRING" id="747725.A0A168PPS7"/>
<reference evidence="1 2" key="1">
    <citation type="submission" date="2015-06" db="EMBL/GenBank/DDBJ databases">
        <title>Expansion of signal transduction pathways in fungi by whole-genome duplication.</title>
        <authorList>
            <consortium name="DOE Joint Genome Institute"/>
            <person name="Corrochano L.M."/>
            <person name="Kuo A."/>
            <person name="Marcet-Houben M."/>
            <person name="Polaino S."/>
            <person name="Salamov A."/>
            <person name="Villalobos J.M."/>
            <person name="Alvarez M.I."/>
            <person name="Avalos J."/>
            <person name="Benito E.P."/>
            <person name="Benoit I."/>
            <person name="Burger G."/>
            <person name="Camino L.P."/>
            <person name="Canovas D."/>
            <person name="Cerda-Olmedo E."/>
            <person name="Cheng J.-F."/>
            <person name="Dominguez A."/>
            <person name="Elias M."/>
            <person name="Eslava A.P."/>
            <person name="Glaser F."/>
            <person name="Grimwood J."/>
            <person name="Gutierrez G."/>
            <person name="Heitman J."/>
            <person name="Henrissat B."/>
            <person name="Iturriaga E.A."/>
            <person name="Lang B.F."/>
            <person name="Lavin J.L."/>
            <person name="Lee S."/>
            <person name="Li W."/>
            <person name="Lindquist E."/>
            <person name="Lopez-Garcia S."/>
            <person name="Luque E.M."/>
            <person name="Marcos A.T."/>
            <person name="Martin J."/>
            <person name="Mccluskey K."/>
            <person name="Medina H.R."/>
            <person name="Miralles-Duran A."/>
            <person name="Miyazaki A."/>
            <person name="Munoz-Torres E."/>
            <person name="Oguiza J.A."/>
            <person name="Ohm R."/>
            <person name="Olmedo M."/>
            <person name="Orejas M."/>
            <person name="Ortiz-Castellanos L."/>
            <person name="Pisabarro A.G."/>
            <person name="Rodriguez-Romero J."/>
            <person name="Ruiz-Herrera J."/>
            <person name="Ruiz-Vazquez R."/>
            <person name="Sanz C."/>
            <person name="Schackwitz W."/>
            <person name="Schmutz J."/>
            <person name="Shahriari M."/>
            <person name="Shelest E."/>
            <person name="Silva-Franco F."/>
            <person name="Soanes D."/>
            <person name="Syed K."/>
            <person name="Tagua V.G."/>
            <person name="Talbot N.J."/>
            <person name="Thon M."/>
            <person name="De Vries R.P."/>
            <person name="Wiebenga A."/>
            <person name="Yadav J.S."/>
            <person name="Braun E.L."/>
            <person name="Baker S."/>
            <person name="Garre V."/>
            <person name="Horwitz B."/>
            <person name="Torres-Martinez S."/>
            <person name="Idnurm A."/>
            <person name="Herrera-Estrella A."/>
            <person name="Gabaldon T."/>
            <person name="Grigoriev I.V."/>
        </authorList>
    </citation>
    <scope>NUCLEOTIDE SEQUENCE [LARGE SCALE GENOMIC DNA]</scope>
    <source>
        <strain evidence="1 2">CBS 277.49</strain>
    </source>
</reference>
<protein>
    <submittedName>
        <fullName evidence="1">Uncharacterized protein</fullName>
    </submittedName>
</protein>
<dbReference type="EMBL" id="AMYB01000001">
    <property type="protein sequence ID" value="OAD08036.1"/>
    <property type="molecule type" value="Genomic_DNA"/>
</dbReference>